<evidence type="ECO:0000313" key="1">
    <source>
        <dbReference type="EMBL" id="GEU53018.1"/>
    </source>
</evidence>
<sequence length="73" mass="8030">MGLRVTSPGARHDTGFGVLEGRLDFLRSRGRGLASSLNRGGNPNWLGKPYQGLLPDGFDEEDVFGFDIAMRFM</sequence>
<reference evidence="1" key="1">
    <citation type="journal article" date="2019" name="Sci. Rep.">
        <title>Draft genome of Tanacetum cinerariifolium, the natural source of mosquito coil.</title>
        <authorList>
            <person name="Yamashiro T."/>
            <person name="Shiraishi A."/>
            <person name="Satake H."/>
            <person name="Nakayama K."/>
        </authorList>
    </citation>
    <scope>NUCLEOTIDE SEQUENCE</scope>
</reference>
<accession>A0A6L2KU91</accession>
<gene>
    <name evidence="1" type="ORF">Tci_024996</name>
</gene>
<protein>
    <submittedName>
        <fullName evidence="1">Uncharacterized protein</fullName>
    </submittedName>
</protein>
<dbReference type="AlphaFoldDB" id="A0A6L2KU91"/>
<dbReference type="EMBL" id="BKCJ010003107">
    <property type="protein sequence ID" value="GEU53018.1"/>
    <property type="molecule type" value="Genomic_DNA"/>
</dbReference>
<name>A0A6L2KU91_TANCI</name>
<proteinExistence type="predicted"/>
<comment type="caution">
    <text evidence="1">The sequence shown here is derived from an EMBL/GenBank/DDBJ whole genome shotgun (WGS) entry which is preliminary data.</text>
</comment>
<organism evidence="1">
    <name type="scientific">Tanacetum cinerariifolium</name>
    <name type="common">Dalmatian daisy</name>
    <name type="synonym">Chrysanthemum cinerariifolium</name>
    <dbReference type="NCBI Taxonomy" id="118510"/>
    <lineage>
        <taxon>Eukaryota</taxon>
        <taxon>Viridiplantae</taxon>
        <taxon>Streptophyta</taxon>
        <taxon>Embryophyta</taxon>
        <taxon>Tracheophyta</taxon>
        <taxon>Spermatophyta</taxon>
        <taxon>Magnoliopsida</taxon>
        <taxon>eudicotyledons</taxon>
        <taxon>Gunneridae</taxon>
        <taxon>Pentapetalae</taxon>
        <taxon>asterids</taxon>
        <taxon>campanulids</taxon>
        <taxon>Asterales</taxon>
        <taxon>Asteraceae</taxon>
        <taxon>Asteroideae</taxon>
        <taxon>Anthemideae</taxon>
        <taxon>Anthemidinae</taxon>
        <taxon>Tanacetum</taxon>
    </lineage>
</organism>